<dbReference type="InterPro" id="IPR013320">
    <property type="entry name" value="ConA-like_dom_sf"/>
</dbReference>
<dbReference type="Proteomes" id="UP000094068">
    <property type="component" value="Unassembled WGS sequence"/>
</dbReference>
<keyword evidence="9" id="KW-0119">Carbohydrate metabolism</keyword>
<feature type="domain" description="Glycosyl hydrolase family 32 N-terminal" evidence="10">
    <location>
        <begin position="37"/>
        <end position="337"/>
    </location>
</feature>
<dbReference type="RefSeq" id="WP_069646794.1">
    <property type="nucleotide sequence ID" value="NZ_MIJZ01000014.1"/>
</dbReference>
<dbReference type="Gene3D" id="2.60.120.560">
    <property type="entry name" value="Exo-inulinase, domain 1"/>
    <property type="match status" value="1"/>
</dbReference>
<keyword evidence="6 8" id="KW-0326">Glycosidase</keyword>
<dbReference type="EMBL" id="MIJZ01000014">
    <property type="protein sequence ID" value="OEG11047.1"/>
    <property type="molecule type" value="Genomic_DNA"/>
</dbReference>
<name>A0A1E5GEF6_9ENTE</name>
<evidence type="ECO:0000256" key="8">
    <source>
        <dbReference type="RuleBase" id="RU362110"/>
    </source>
</evidence>
<gene>
    <name evidence="12" type="ORF">BCR21_12255</name>
</gene>
<dbReference type="NCBIfam" id="TIGR01322">
    <property type="entry name" value="scrB_fam"/>
    <property type="match status" value="1"/>
</dbReference>
<dbReference type="UniPathway" id="UPA00238"/>
<dbReference type="EC" id="3.2.1.26" evidence="3 8"/>
<evidence type="ECO:0000256" key="5">
    <source>
        <dbReference type="ARBA" id="ARBA00022801"/>
    </source>
</evidence>
<keyword evidence="9" id="KW-0963">Cytoplasm</keyword>
<sequence length="489" mass="56813">MSWTNEQRYRPITDAKDEELAQLEAKVAKSTWRQKYHIQPNYGLLNDPNGFCYYHGKYHLFYQWFPFGAVHGMKHWYHLTSTDLIEWKDEGVALIPEYRHESHGIFSGTTLVKEDQLYLFYTGNHRNSAWERRSSQCLAVLSSDGTIEKMPEPIINEPPKKYTHNFRDPKVFKKGDHYYMLVGAQREALEGCLLLYMSDDLKKWEFKQELKTNHESFGFMWECPDYFSLQGKDVLLLSPQGLKPQGNDFQNIYHSGVFIGEFNEEKGVFDTQDFQELDKGFDFYAPQTTQAPDGRQILIGWMGLPDTTYPSDGDSWANCLTIPRELSIKNGKIQQKPIRELKQKRTSENHQHLEIANDRQRLTTLFSEPGEYQITINLETATRAGIAFRVGEEEETICLLDKAAEYFCLDRTHSGQPVATDYGTVRKIAYNQSVIHLTVFLDQSSLEIFVNDGEAVFSSRIFPEKDSRFIEIFAENGVAQIEIKQWLYE</sequence>
<dbReference type="STRING" id="903984.BCR21_12255"/>
<dbReference type="InterPro" id="IPR013189">
    <property type="entry name" value="Glyco_hydro_32_C"/>
</dbReference>
<dbReference type="PANTHER" id="PTHR43101:SF1">
    <property type="entry name" value="BETA-FRUCTOSIDASE"/>
    <property type="match status" value="1"/>
</dbReference>
<evidence type="ECO:0000256" key="9">
    <source>
        <dbReference type="RuleBase" id="RU365015"/>
    </source>
</evidence>
<comment type="function">
    <text evidence="9">Enables the bacterium to metabolize sucrose as a sole carbon source.</text>
</comment>
<evidence type="ECO:0000313" key="13">
    <source>
        <dbReference type="Proteomes" id="UP000094068"/>
    </source>
</evidence>
<evidence type="ECO:0000256" key="3">
    <source>
        <dbReference type="ARBA" id="ARBA00012758"/>
    </source>
</evidence>
<dbReference type="GO" id="GO:0005737">
    <property type="term" value="C:cytoplasm"/>
    <property type="evidence" value="ECO:0007669"/>
    <property type="project" value="UniProtKB-SubCell"/>
</dbReference>
<evidence type="ECO:0000256" key="4">
    <source>
        <dbReference type="ARBA" id="ARBA00019623"/>
    </source>
</evidence>
<accession>A0A1E5GEF6</accession>
<proteinExistence type="inferred from homology"/>
<dbReference type="InterPro" id="IPR013148">
    <property type="entry name" value="Glyco_hydro_32_N"/>
</dbReference>
<comment type="pathway">
    <text evidence="1 9">Glycan biosynthesis; sucrose metabolism.</text>
</comment>
<feature type="domain" description="Glycosyl hydrolase family 32 C-terminal" evidence="11">
    <location>
        <begin position="340"/>
        <end position="482"/>
    </location>
</feature>
<comment type="similarity">
    <text evidence="2 8">Belongs to the glycosyl hydrolase 32 family.</text>
</comment>
<evidence type="ECO:0000256" key="6">
    <source>
        <dbReference type="ARBA" id="ARBA00023295"/>
    </source>
</evidence>
<dbReference type="Gene3D" id="2.115.10.20">
    <property type="entry name" value="Glycosyl hydrolase domain, family 43"/>
    <property type="match status" value="1"/>
</dbReference>
<dbReference type="PANTHER" id="PTHR43101">
    <property type="entry name" value="BETA-FRUCTOSIDASE"/>
    <property type="match status" value="1"/>
</dbReference>
<keyword evidence="5 8" id="KW-0378">Hydrolase</keyword>
<dbReference type="CDD" id="cd18623">
    <property type="entry name" value="GH32_ScrB-like"/>
    <property type="match status" value="1"/>
</dbReference>
<dbReference type="GO" id="GO:0005985">
    <property type="term" value="P:sucrose metabolic process"/>
    <property type="evidence" value="ECO:0007669"/>
    <property type="project" value="UniProtKB-UniPathway"/>
</dbReference>
<comment type="caution">
    <text evidence="12">The sequence shown here is derived from an EMBL/GenBank/DDBJ whole genome shotgun (WGS) entry which is preliminary data.</text>
</comment>
<comment type="subcellular location">
    <subcellularLocation>
        <location evidence="9">Cytoplasm</location>
    </subcellularLocation>
</comment>
<dbReference type="PROSITE" id="PS00609">
    <property type="entry name" value="GLYCOSYL_HYDROL_F32"/>
    <property type="match status" value="1"/>
</dbReference>
<reference evidence="13" key="1">
    <citation type="submission" date="2016-09" db="EMBL/GenBank/DDBJ databases">
        <authorList>
            <person name="Gulvik C.A."/>
        </authorList>
    </citation>
    <scope>NUCLEOTIDE SEQUENCE [LARGE SCALE GENOMIC DNA]</scope>
    <source>
        <strain evidence="13">DSM 23328</strain>
    </source>
</reference>
<protein>
    <recommendedName>
        <fullName evidence="4 8">Sucrose-6-phosphate hydrolase</fullName>
        <ecNumber evidence="3 8">3.2.1.26</ecNumber>
    </recommendedName>
    <alternativeName>
        <fullName evidence="7 9">Invertase</fullName>
    </alternativeName>
</protein>
<dbReference type="InterPro" id="IPR006232">
    <property type="entry name" value="Suc6P_hydrolase"/>
</dbReference>
<evidence type="ECO:0000259" key="10">
    <source>
        <dbReference type="Pfam" id="PF00251"/>
    </source>
</evidence>
<evidence type="ECO:0000256" key="1">
    <source>
        <dbReference type="ARBA" id="ARBA00004914"/>
    </source>
</evidence>
<organism evidence="12 13">
    <name type="scientific">Enterococcus ureasiticus</name>
    <dbReference type="NCBI Taxonomy" id="903984"/>
    <lineage>
        <taxon>Bacteria</taxon>
        <taxon>Bacillati</taxon>
        <taxon>Bacillota</taxon>
        <taxon>Bacilli</taxon>
        <taxon>Lactobacillales</taxon>
        <taxon>Enterococcaceae</taxon>
        <taxon>Enterococcus</taxon>
    </lineage>
</organism>
<keyword evidence="13" id="KW-1185">Reference proteome</keyword>
<dbReference type="InterPro" id="IPR001362">
    <property type="entry name" value="Glyco_hydro_32"/>
</dbReference>
<dbReference type="SUPFAM" id="SSF49899">
    <property type="entry name" value="Concanavalin A-like lectins/glucanases"/>
    <property type="match status" value="1"/>
</dbReference>
<dbReference type="AlphaFoldDB" id="A0A1E5GEF6"/>
<dbReference type="Pfam" id="PF00251">
    <property type="entry name" value="Glyco_hydro_32N"/>
    <property type="match status" value="1"/>
</dbReference>
<dbReference type="SUPFAM" id="SSF75005">
    <property type="entry name" value="Arabinanase/levansucrase/invertase"/>
    <property type="match status" value="1"/>
</dbReference>
<evidence type="ECO:0000259" key="11">
    <source>
        <dbReference type="Pfam" id="PF08244"/>
    </source>
</evidence>
<dbReference type="SMART" id="SM00640">
    <property type="entry name" value="Glyco_32"/>
    <property type="match status" value="1"/>
</dbReference>
<dbReference type="GO" id="GO:0004564">
    <property type="term" value="F:beta-fructofuranosidase activity"/>
    <property type="evidence" value="ECO:0007669"/>
    <property type="project" value="UniProtKB-EC"/>
</dbReference>
<dbReference type="Pfam" id="PF08244">
    <property type="entry name" value="Glyco_hydro_32C"/>
    <property type="match status" value="1"/>
</dbReference>
<dbReference type="InterPro" id="IPR051214">
    <property type="entry name" value="GH32_Enzymes"/>
</dbReference>
<dbReference type="OrthoDB" id="9759709at2"/>
<evidence type="ECO:0000313" key="12">
    <source>
        <dbReference type="EMBL" id="OEG11047.1"/>
    </source>
</evidence>
<evidence type="ECO:0000256" key="7">
    <source>
        <dbReference type="ARBA" id="ARBA00033367"/>
    </source>
</evidence>
<dbReference type="InterPro" id="IPR023296">
    <property type="entry name" value="Glyco_hydro_beta-prop_sf"/>
</dbReference>
<comment type="catalytic activity">
    <reaction evidence="8">
        <text>Hydrolysis of terminal non-reducing beta-D-fructofuranoside residues in beta-D-fructofuranosides.</text>
        <dbReference type="EC" id="3.2.1.26"/>
    </reaction>
</comment>
<dbReference type="InterPro" id="IPR018053">
    <property type="entry name" value="Glyco_hydro_32_AS"/>
</dbReference>
<evidence type="ECO:0000256" key="2">
    <source>
        <dbReference type="ARBA" id="ARBA00009902"/>
    </source>
</evidence>